<dbReference type="InterPro" id="IPR001466">
    <property type="entry name" value="Beta-lactam-related"/>
</dbReference>
<dbReference type="InterPro" id="IPR050789">
    <property type="entry name" value="Diverse_Enzym_Activities"/>
</dbReference>
<evidence type="ECO:0000313" key="2">
    <source>
        <dbReference type="EMBL" id="KAF2869582.1"/>
    </source>
</evidence>
<dbReference type="OrthoDB" id="428260at2759"/>
<reference evidence="2 3" key="1">
    <citation type="submission" date="2020-01" db="EMBL/GenBank/DDBJ databases">
        <authorList>
            <consortium name="DOE Joint Genome Institute"/>
            <person name="Haridas S."/>
            <person name="Albert R."/>
            <person name="Binder M."/>
            <person name="Bloem J."/>
            <person name="Labutti K."/>
            <person name="Salamov A."/>
            <person name="Andreopoulos B."/>
            <person name="Baker S.E."/>
            <person name="Barry K."/>
            <person name="Bills G."/>
            <person name="Bluhm B.H."/>
            <person name="Cannon C."/>
            <person name="Castanera R."/>
            <person name="Culley D.E."/>
            <person name="Daum C."/>
            <person name="Ezra D."/>
            <person name="Gonzalez J.B."/>
            <person name="Henrissat B."/>
            <person name="Kuo A."/>
            <person name="Liang C."/>
            <person name="Lipzen A."/>
            <person name="Lutzoni F."/>
            <person name="Magnuson J."/>
            <person name="Mondo S."/>
            <person name="Nolan M."/>
            <person name="Ohm R."/>
            <person name="Pangilinan J."/>
            <person name="Park H.-J.H."/>
            <person name="Ramirez L."/>
            <person name="Alfaro M."/>
            <person name="Sun H."/>
            <person name="Tritt A."/>
            <person name="Yoshinaga Y."/>
            <person name="Zwiers L.-H.L."/>
            <person name="Turgeon B.G."/>
            <person name="Goodwin S.B."/>
            <person name="Spatafora J.W."/>
            <person name="Crous P.W."/>
            <person name="Grigoriev I.V."/>
        </authorList>
    </citation>
    <scope>NUCLEOTIDE SEQUENCE [LARGE SCALE GENOMIC DNA]</scope>
    <source>
        <strain evidence="2 3">CBS 611.86</strain>
    </source>
</reference>
<protein>
    <submittedName>
        <fullName evidence="2">Beta-lactamase/transpeptidase-like protein</fullName>
    </submittedName>
</protein>
<dbReference type="Gene3D" id="3.40.710.10">
    <property type="entry name" value="DD-peptidase/beta-lactamase superfamily"/>
    <property type="match status" value="1"/>
</dbReference>
<dbReference type="InterPro" id="IPR012338">
    <property type="entry name" value="Beta-lactam/transpept-like"/>
</dbReference>
<accession>A0A7C8MC75</accession>
<gene>
    <name evidence="2" type="ORF">BDV95DRAFT_596559</name>
</gene>
<dbReference type="PANTHER" id="PTHR43283">
    <property type="entry name" value="BETA-LACTAMASE-RELATED"/>
    <property type="match status" value="1"/>
</dbReference>
<evidence type="ECO:0000313" key="3">
    <source>
        <dbReference type="Proteomes" id="UP000481861"/>
    </source>
</evidence>
<dbReference type="AlphaFoldDB" id="A0A7C8MC75"/>
<proteinExistence type="predicted"/>
<evidence type="ECO:0000259" key="1">
    <source>
        <dbReference type="Pfam" id="PF00144"/>
    </source>
</evidence>
<dbReference type="PANTHER" id="PTHR43283:SF3">
    <property type="entry name" value="BETA-LACTAMASE FAMILY PROTEIN (AFU_ORTHOLOGUE AFUA_5G07500)"/>
    <property type="match status" value="1"/>
</dbReference>
<name>A0A7C8MC75_9PLEO</name>
<keyword evidence="3" id="KW-1185">Reference proteome</keyword>
<comment type="caution">
    <text evidence="2">The sequence shown here is derived from an EMBL/GenBank/DDBJ whole genome shotgun (WGS) entry which is preliminary data.</text>
</comment>
<sequence length="362" mass="39086">MAPSLSAKAIAQLRTQINAAITGASPLFPGVILHVNEMIRHDTNSLFTHASGNSSLPSNQLSASTLTTVHSLTKIVGAIAFLQLVDRGAASLDDPSLVDTHLPELAVKKILTGSTPSPDGTADYAPHAHEPHLRRRHTYFNALLLDYLKDDWAARNEASNPYQTLLDSPLLWQPGTHTNYGQGFDWLAVLIERLTKQFLATYLQENIFNPLHLSNIGYEEQFGGDMTSRSTNQGNFWPRSLKGSDGEFIAIDPPVLQQVDRAMPFPASAYHTHPLGTGIIASAADLARLFAILLPQNGGVDPTTGHRLLSPDSVREITSAQLPPRLRNTSCNVPSAIPTVLPANLQCPTQDPEGSFGLGCGV</sequence>
<dbReference type="Pfam" id="PF00144">
    <property type="entry name" value="Beta-lactamase"/>
    <property type="match status" value="1"/>
</dbReference>
<organism evidence="2 3">
    <name type="scientific">Massariosphaeria phaeospora</name>
    <dbReference type="NCBI Taxonomy" id="100035"/>
    <lineage>
        <taxon>Eukaryota</taxon>
        <taxon>Fungi</taxon>
        <taxon>Dikarya</taxon>
        <taxon>Ascomycota</taxon>
        <taxon>Pezizomycotina</taxon>
        <taxon>Dothideomycetes</taxon>
        <taxon>Pleosporomycetidae</taxon>
        <taxon>Pleosporales</taxon>
        <taxon>Pleosporales incertae sedis</taxon>
        <taxon>Massariosphaeria</taxon>
    </lineage>
</organism>
<dbReference type="EMBL" id="JAADJZ010000016">
    <property type="protein sequence ID" value="KAF2869582.1"/>
    <property type="molecule type" value="Genomic_DNA"/>
</dbReference>
<dbReference type="SUPFAM" id="SSF56601">
    <property type="entry name" value="beta-lactamase/transpeptidase-like"/>
    <property type="match status" value="1"/>
</dbReference>
<dbReference type="Proteomes" id="UP000481861">
    <property type="component" value="Unassembled WGS sequence"/>
</dbReference>
<feature type="domain" description="Beta-lactamase-related" evidence="1">
    <location>
        <begin position="38"/>
        <end position="313"/>
    </location>
</feature>